<reference evidence="4" key="1">
    <citation type="submission" date="2022-11" db="UniProtKB">
        <authorList>
            <consortium name="WormBaseParasite"/>
        </authorList>
    </citation>
    <scope>IDENTIFICATION</scope>
</reference>
<dbReference type="GO" id="GO:0006508">
    <property type="term" value="P:proteolysis"/>
    <property type="evidence" value="ECO:0007669"/>
    <property type="project" value="InterPro"/>
</dbReference>
<dbReference type="PRINTS" id="PR00792">
    <property type="entry name" value="PEPSIN"/>
</dbReference>
<dbReference type="AlphaFoldDB" id="A0A915DQD6"/>
<dbReference type="Gene3D" id="2.40.70.10">
    <property type="entry name" value="Acid Proteases"/>
    <property type="match status" value="2"/>
</dbReference>
<dbReference type="InterPro" id="IPR033121">
    <property type="entry name" value="PEPTIDASE_A1"/>
</dbReference>
<name>A0A915DQD6_9BILA</name>
<accession>A0A915DQD6</accession>
<dbReference type="GO" id="GO:0005764">
    <property type="term" value="C:lysosome"/>
    <property type="evidence" value="ECO:0007669"/>
    <property type="project" value="TreeGrafter"/>
</dbReference>
<dbReference type="Pfam" id="PF00026">
    <property type="entry name" value="Asp"/>
    <property type="match status" value="1"/>
</dbReference>
<dbReference type="WBParaSite" id="jg22424">
    <property type="protein sequence ID" value="jg22424"/>
    <property type="gene ID" value="jg22424"/>
</dbReference>
<dbReference type="InterPro" id="IPR034164">
    <property type="entry name" value="Pepsin-like_dom"/>
</dbReference>
<dbReference type="InterPro" id="IPR021109">
    <property type="entry name" value="Peptidase_aspartic_dom_sf"/>
</dbReference>
<dbReference type="Proteomes" id="UP000887574">
    <property type="component" value="Unplaced"/>
</dbReference>
<dbReference type="PANTHER" id="PTHR47966:SF45">
    <property type="entry name" value="PEPTIDASE A1 DOMAIN-CONTAINING PROTEIN"/>
    <property type="match status" value="1"/>
</dbReference>
<evidence type="ECO:0000313" key="3">
    <source>
        <dbReference type="Proteomes" id="UP000887574"/>
    </source>
</evidence>
<comment type="similarity">
    <text evidence="1">Belongs to the peptidase A1 family.</text>
</comment>
<dbReference type="SUPFAM" id="SSF50630">
    <property type="entry name" value="Acid proteases"/>
    <property type="match status" value="1"/>
</dbReference>
<evidence type="ECO:0000259" key="2">
    <source>
        <dbReference type="PROSITE" id="PS51767"/>
    </source>
</evidence>
<dbReference type="PANTHER" id="PTHR47966">
    <property type="entry name" value="BETA-SITE APP-CLEAVING ENZYME, ISOFORM A-RELATED"/>
    <property type="match status" value="1"/>
</dbReference>
<feature type="domain" description="Peptidase A1" evidence="2">
    <location>
        <begin position="80"/>
        <end position="320"/>
    </location>
</feature>
<proteinExistence type="inferred from homology"/>
<protein>
    <submittedName>
        <fullName evidence="4">Peptidase A1 domain-containing protein</fullName>
    </submittedName>
</protein>
<evidence type="ECO:0000256" key="1">
    <source>
        <dbReference type="ARBA" id="ARBA00007447"/>
    </source>
</evidence>
<dbReference type="InterPro" id="IPR001461">
    <property type="entry name" value="Aspartic_peptidase_A1"/>
</dbReference>
<evidence type="ECO:0000313" key="4">
    <source>
        <dbReference type="WBParaSite" id="jg22424"/>
    </source>
</evidence>
<dbReference type="GO" id="GO:0004190">
    <property type="term" value="F:aspartic-type endopeptidase activity"/>
    <property type="evidence" value="ECO:0007669"/>
    <property type="project" value="InterPro"/>
</dbReference>
<dbReference type="CDD" id="cd05471">
    <property type="entry name" value="pepsin_like"/>
    <property type="match status" value="1"/>
</dbReference>
<keyword evidence="3" id="KW-1185">Reference proteome</keyword>
<organism evidence="3 4">
    <name type="scientific">Ditylenchus dipsaci</name>
    <dbReference type="NCBI Taxonomy" id="166011"/>
    <lineage>
        <taxon>Eukaryota</taxon>
        <taxon>Metazoa</taxon>
        <taxon>Ecdysozoa</taxon>
        <taxon>Nematoda</taxon>
        <taxon>Chromadorea</taxon>
        <taxon>Rhabditida</taxon>
        <taxon>Tylenchina</taxon>
        <taxon>Tylenchomorpha</taxon>
        <taxon>Sphaerularioidea</taxon>
        <taxon>Anguinidae</taxon>
        <taxon>Anguininae</taxon>
        <taxon>Ditylenchus</taxon>
    </lineage>
</organism>
<dbReference type="PROSITE" id="PS51767">
    <property type="entry name" value="PEPTIDASE_A1"/>
    <property type="match status" value="1"/>
</dbReference>
<sequence length="320" mass="34863">MSATTATSTSNILINNLANGFFFPFWNNFDGITLGVVPNFSLISSSGVHKVSVTRVESLRKKYIHQGLLDKYRNGKNGSSYENVYRHSTSNLSVILDTGSPQLWVVDSTVNNSTGKKVFHQKASTSYHNNGTKFINYYGTGSSSGFLGYDTVELGTPGDTIFHIKNTLFGQVTDMDEIMADSQMDGIFGLSMMVDEADPIFTVYLNSSDDDSKYGKHNEGGVFTFGGADADNCGPVIDWVNMTSENYYQFKLDGMTIEGKFNGSKSMNVVVDSGCSISPALIPIAKSLAEAVGAKLKEGSMDGTVYSIDCDASYLLWCWK</sequence>